<dbReference type="EMBL" id="JANFPI010000005">
    <property type="protein sequence ID" value="MCX8998544.1"/>
    <property type="molecule type" value="Genomic_DNA"/>
</dbReference>
<dbReference type="InterPro" id="IPR043128">
    <property type="entry name" value="Rev_trsase/Diguanyl_cyclase"/>
</dbReference>
<feature type="domain" description="EAL" evidence="1">
    <location>
        <begin position="15"/>
        <end position="267"/>
    </location>
</feature>
<dbReference type="SUPFAM" id="SSF55073">
    <property type="entry name" value="Nucleotide cyclase"/>
    <property type="match status" value="1"/>
</dbReference>
<reference evidence="3" key="1">
    <citation type="submission" date="2022-07" db="EMBL/GenBank/DDBJ databases">
        <title>Ectorhizobium quercum gen.nov., sp. nov.</title>
        <authorList>
            <person name="Ma T."/>
            <person name="Li Y."/>
        </authorList>
    </citation>
    <scope>NUCLEOTIDE SEQUENCE</scope>
    <source>
        <strain evidence="3">BDR2-2</strain>
    </source>
</reference>
<name>A0AAE3SWZ7_9HYPH</name>
<evidence type="ECO:0000313" key="3">
    <source>
        <dbReference type="EMBL" id="MCX8998544.1"/>
    </source>
</evidence>
<dbReference type="AlphaFoldDB" id="A0AAE3SWZ7"/>
<dbReference type="Gene3D" id="3.20.20.450">
    <property type="entry name" value="EAL domain"/>
    <property type="match status" value="1"/>
</dbReference>
<dbReference type="PANTHER" id="PTHR33121:SF76">
    <property type="entry name" value="SIGNALING PROTEIN"/>
    <property type="match status" value="1"/>
</dbReference>
<dbReference type="Gene3D" id="3.30.70.270">
    <property type="match status" value="1"/>
</dbReference>
<dbReference type="SMART" id="SM00267">
    <property type="entry name" value="GGDEF"/>
    <property type="match status" value="1"/>
</dbReference>
<comment type="caution">
    <text evidence="3">The sequence shown here is derived from an EMBL/GenBank/DDBJ whole genome shotgun (WGS) entry which is preliminary data.</text>
</comment>
<protein>
    <submittedName>
        <fullName evidence="3">GGDEF domain-containing protein</fullName>
    </submittedName>
</protein>
<dbReference type="InterPro" id="IPR035919">
    <property type="entry name" value="EAL_sf"/>
</dbReference>
<accession>A0AAE3SWZ7</accession>
<keyword evidence="4" id="KW-1185">Reference proteome</keyword>
<gene>
    <name evidence="3" type="ORF">NOF55_15625</name>
</gene>
<dbReference type="NCBIfam" id="TIGR00254">
    <property type="entry name" value="GGDEF"/>
    <property type="match status" value="1"/>
</dbReference>
<dbReference type="PANTHER" id="PTHR33121">
    <property type="entry name" value="CYCLIC DI-GMP PHOSPHODIESTERASE PDEF"/>
    <property type="match status" value="1"/>
</dbReference>
<dbReference type="PROSITE" id="PS50887">
    <property type="entry name" value="GGDEF"/>
    <property type="match status" value="1"/>
</dbReference>
<proteinExistence type="predicted"/>
<evidence type="ECO:0000259" key="1">
    <source>
        <dbReference type="PROSITE" id="PS50883"/>
    </source>
</evidence>
<dbReference type="InterPro" id="IPR050706">
    <property type="entry name" value="Cyclic-di-GMP_PDE-like"/>
</dbReference>
<evidence type="ECO:0000259" key="2">
    <source>
        <dbReference type="PROSITE" id="PS50887"/>
    </source>
</evidence>
<dbReference type="SMART" id="SM00052">
    <property type="entry name" value="EAL"/>
    <property type="match status" value="1"/>
</dbReference>
<dbReference type="InterPro" id="IPR046342">
    <property type="entry name" value="CBS_dom_sf"/>
</dbReference>
<dbReference type="SUPFAM" id="SSF54631">
    <property type="entry name" value="CBS-domain pair"/>
    <property type="match status" value="1"/>
</dbReference>
<evidence type="ECO:0000313" key="4">
    <source>
        <dbReference type="Proteomes" id="UP001208771"/>
    </source>
</evidence>
<dbReference type="CDD" id="cd01948">
    <property type="entry name" value="EAL"/>
    <property type="match status" value="1"/>
</dbReference>
<dbReference type="SUPFAM" id="SSF141868">
    <property type="entry name" value="EAL domain-like"/>
    <property type="match status" value="1"/>
</dbReference>
<dbReference type="PROSITE" id="PS50883">
    <property type="entry name" value="EAL"/>
    <property type="match status" value="1"/>
</dbReference>
<dbReference type="Proteomes" id="UP001208771">
    <property type="component" value="Unassembled WGS sequence"/>
</dbReference>
<organism evidence="3 4">
    <name type="scientific">Ectorhizobium quercum</name>
    <dbReference type="NCBI Taxonomy" id="2965071"/>
    <lineage>
        <taxon>Bacteria</taxon>
        <taxon>Pseudomonadati</taxon>
        <taxon>Pseudomonadota</taxon>
        <taxon>Alphaproteobacteria</taxon>
        <taxon>Hyphomicrobiales</taxon>
        <taxon>Rhizobiaceae</taxon>
        <taxon>Ectorhizobium</taxon>
    </lineage>
</organism>
<dbReference type="Pfam" id="PF00990">
    <property type="entry name" value="GGDEF"/>
    <property type="match status" value="1"/>
</dbReference>
<dbReference type="InterPro" id="IPR000160">
    <property type="entry name" value="GGDEF_dom"/>
</dbReference>
<sequence>MPVHTVPQRVPASTPGAADDGLFQRLAHVTLETAFQPIVEATSGRLAAWEALMRNHERAGFASPLALLDFADSIGALLPLEKLMVRTALEKFVAQPDRGGLQLFLNLDSRLIGEGEGLVPRLCDHLDDAGLAPSFLCFELSERFDLTQHPDFRPLMERMRQAGFRFAIDDFGAGVGEMKLLCDYPVDYVKIDRYFVSGIGGSAPRRHIVGNLVATAHRLGVAVVAEGVETAEEAEACRDLGVDFLQGWFIGRPEIEVPQARTFSHLRRREPPASPTAGFDRGLILARIEHPQSLVEDEGVERAFDIFRASPGQGYLPILGRDGAPRGILKEERLKEYIYQPFGRDLLKNRIYSRTVSHFTDRAPVAELDMASETMLGAFAGVEDSPCLILTDGGAYAGVVSAASLLRVMHEKSLRAAQDQNPLTGLPGNRAISDYLAAAAGEAGGARYFCYCDFDHFKPFNDIYGFQKGDHAIMLFAALMRRYFFVEGTFLGHVGGDDFFIGLSQLPREDVLDMLSRLSRDFHNEVAGLYSPQARLAGSVKGRDRSGAEKDYPLMRCSVGILELPAGRKAASVDDLAVEITALKADAKKSETGLVLRRF</sequence>
<dbReference type="GO" id="GO:0071111">
    <property type="term" value="F:cyclic-guanylate-specific phosphodiesterase activity"/>
    <property type="evidence" value="ECO:0007669"/>
    <property type="project" value="InterPro"/>
</dbReference>
<dbReference type="RefSeq" id="WP_306412331.1">
    <property type="nucleotide sequence ID" value="NZ_JANFPI010000005.1"/>
</dbReference>
<feature type="domain" description="GGDEF" evidence="2">
    <location>
        <begin position="445"/>
        <end position="599"/>
    </location>
</feature>
<dbReference type="Pfam" id="PF00563">
    <property type="entry name" value="EAL"/>
    <property type="match status" value="1"/>
</dbReference>
<dbReference type="InterPro" id="IPR029787">
    <property type="entry name" value="Nucleotide_cyclase"/>
</dbReference>
<dbReference type="InterPro" id="IPR001633">
    <property type="entry name" value="EAL_dom"/>
</dbReference>